<reference evidence="1" key="3">
    <citation type="submission" date="2016-05" db="EMBL/GenBank/DDBJ databases">
        <title>WGS assembly of Xenopus tropicalis.</title>
        <authorList>
            <person name="Sessions A."/>
            <person name="Jenkins J."/>
            <person name="Mitros T."/>
            <person name="Lyons J.T."/>
            <person name="Dichmann D.S."/>
            <person name="Robert J."/>
            <person name="Harland R.M."/>
            <person name="Rokhsar D.S."/>
        </authorList>
    </citation>
    <scope>NUCLEOTIDE SEQUENCE</scope>
    <source>
        <strain evidence="1">Nigerian</strain>
    </source>
</reference>
<evidence type="ECO:0000313" key="1">
    <source>
        <dbReference type="EMBL" id="OCA14084.1"/>
    </source>
</evidence>
<accession>A0A1B8XTU2</accession>
<dbReference type="EMBL" id="KV462510">
    <property type="protein sequence ID" value="OCA14084.1"/>
    <property type="molecule type" value="Genomic_DNA"/>
</dbReference>
<dbReference type="AlphaFoldDB" id="A0A1B8XTU2"/>
<reference evidence="1" key="1">
    <citation type="submission" date="2009-11" db="EMBL/GenBank/DDBJ databases">
        <authorList>
            <consortium name="US DOE Joint Genome Institute (JGI-PGF)"/>
            <person name="Ottilar R."/>
            <person name="Schmutz J."/>
            <person name="Salamov A."/>
            <person name="Cheng J.F."/>
            <person name="Lucas S."/>
            <person name="Pitluck S."/>
            <person name="Gundlach H."/>
            <person name="Guo Y."/>
            <person name="Haberer G."/>
            <person name="Nasrallah J."/>
            <person name="Mayer K.F.X."/>
            <person name="van de Peer Y."/>
            <person name="Weigel D."/>
            <person name="Grigoriev I.V."/>
        </authorList>
    </citation>
    <scope>NUCLEOTIDE SEQUENCE</scope>
    <source>
        <strain evidence="1">Nigerian</strain>
    </source>
</reference>
<gene>
    <name evidence="1" type="ORF">XENTR_v900279861mg</name>
</gene>
<protein>
    <submittedName>
        <fullName evidence="1">Uncharacterized protein</fullName>
    </submittedName>
</protein>
<proteinExistence type="predicted"/>
<reference evidence="1" key="2">
    <citation type="journal article" date="2010" name="Science">
        <title>The genome of the Western clawed frog Xenopus tropicalis.</title>
        <authorList>
            <person name="Hellsten U."/>
            <person name="Harland R.M."/>
            <person name="Gilchrist M.J."/>
            <person name="Hendrix D."/>
            <person name="Jurka J."/>
            <person name="Kapitonov V."/>
            <person name="Ovcharenko I."/>
            <person name="Putnam N.H."/>
            <person name="Shu S."/>
            <person name="Taher L."/>
            <person name="Blitz I.L."/>
            <person name="Blumberg B."/>
            <person name="Dichmann D.S."/>
            <person name="Dubchak I."/>
            <person name="Amaya E."/>
            <person name="Detter J.C."/>
            <person name="Fletcher R."/>
            <person name="Gerhard D.S."/>
            <person name="Goodstein D."/>
            <person name="Graves T."/>
            <person name="Grigoriev I.V."/>
            <person name="Grimwood J."/>
            <person name="Kawashima T."/>
            <person name="Lindquist E."/>
            <person name="Lucas S.M."/>
            <person name="Mead P.E."/>
            <person name="Mitros T."/>
            <person name="Ogino H."/>
            <person name="Ohta Y."/>
            <person name="Poliakov A.V."/>
            <person name="Pollet N."/>
            <person name="Robert J."/>
            <person name="Salamov A."/>
            <person name="Sater A.K."/>
            <person name="Schmutz J."/>
            <person name="Terry A."/>
            <person name="Vize P.D."/>
            <person name="Warren W.C."/>
            <person name="Wells D."/>
            <person name="Wills A."/>
            <person name="Wilson R.K."/>
            <person name="Zimmerman L.B."/>
            <person name="Zorn A.M."/>
            <person name="Grainger R."/>
            <person name="Grammer T."/>
            <person name="Khokha M.K."/>
            <person name="Richardson P.M."/>
            <person name="Rokhsar D.S."/>
        </authorList>
    </citation>
    <scope>NUCLEOTIDE SEQUENCE [LARGE SCALE GENOMIC DNA]</scope>
    <source>
        <strain evidence="1">Nigerian</strain>
    </source>
</reference>
<sequence>MQNNVGTNSLHFPTTLYYLLTHRCDGKKSFTPK</sequence>
<feature type="non-terminal residue" evidence="1">
    <location>
        <position position="33"/>
    </location>
</feature>
<organism evidence="1">
    <name type="scientific">Xenopus tropicalis</name>
    <name type="common">Western clawed frog</name>
    <name type="synonym">Silurana tropicalis</name>
    <dbReference type="NCBI Taxonomy" id="8364"/>
    <lineage>
        <taxon>Eukaryota</taxon>
        <taxon>Metazoa</taxon>
        <taxon>Chordata</taxon>
        <taxon>Craniata</taxon>
        <taxon>Vertebrata</taxon>
        <taxon>Euteleostomi</taxon>
        <taxon>Amphibia</taxon>
        <taxon>Batrachia</taxon>
        <taxon>Anura</taxon>
        <taxon>Pipoidea</taxon>
        <taxon>Pipidae</taxon>
        <taxon>Xenopodinae</taxon>
        <taxon>Xenopus</taxon>
        <taxon>Silurana</taxon>
    </lineage>
</organism>
<name>A0A1B8XTU2_XENTR</name>